<keyword evidence="11" id="KW-0032">Aminotransferase</keyword>
<dbReference type="GO" id="GO:0009236">
    <property type="term" value="P:cobalamin biosynthetic process"/>
    <property type="evidence" value="ECO:0007669"/>
    <property type="project" value="UniProtKB-UniPathway"/>
</dbReference>
<dbReference type="PANTHER" id="PTHR42885">
    <property type="entry name" value="HISTIDINOL-PHOSPHATE AMINOTRANSFERASE-RELATED"/>
    <property type="match status" value="1"/>
</dbReference>
<comment type="catalytic activity">
    <reaction evidence="9">
        <text>O-phospho-L-threonine + H(+) = (R)-1-aminopropan-2-yl phosphate + CO2</text>
        <dbReference type="Rhea" id="RHEA:11492"/>
        <dbReference type="ChEBI" id="CHEBI:15378"/>
        <dbReference type="ChEBI" id="CHEBI:16526"/>
        <dbReference type="ChEBI" id="CHEBI:58563"/>
        <dbReference type="ChEBI" id="CHEBI:58675"/>
        <dbReference type="EC" id="4.1.1.81"/>
    </reaction>
</comment>
<dbReference type="SUPFAM" id="SSF53383">
    <property type="entry name" value="PLP-dependent transferases"/>
    <property type="match status" value="1"/>
</dbReference>
<evidence type="ECO:0000256" key="1">
    <source>
        <dbReference type="ARBA" id="ARBA00001933"/>
    </source>
</evidence>
<dbReference type="GO" id="GO:0048472">
    <property type="term" value="F:threonine-phosphate decarboxylase activity"/>
    <property type="evidence" value="ECO:0007669"/>
    <property type="project" value="UniProtKB-EC"/>
</dbReference>
<keyword evidence="5" id="KW-0169">Cobalamin biosynthesis</keyword>
<comment type="function">
    <text evidence="2">Decarboxylates L-threonine-O-3-phosphate to yield (R)-1-amino-2-propanol O-2-phosphate, the precursor for the linkage between the nucleotide loop and the corrin ring in cobalamin.</text>
</comment>
<dbReference type="InterPro" id="IPR004839">
    <property type="entry name" value="Aminotransferase_I/II_large"/>
</dbReference>
<dbReference type="NCBIfam" id="TIGR01140">
    <property type="entry name" value="L_thr_O3P_dcar"/>
    <property type="match status" value="1"/>
</dbReference>
<dbReference type="AlphaFoldDB" id="A0A0H2WQM8"/>
<name>A0A0H2WQM8_SALPA</name>
<dbReference type="UniPathway" id="UPA00148"/>
<evidence type="ECO:0000256" key="3">
    <source>
        <dbReference type="ARBA" id="ARBA00004953"/>
    </source>
</evidence>
<dbReference type="PANTHER" id="PTHR42885:SF1">
    <property type="entry name" value="THREONINE-PHOSPHATE DECARBOXYLASE"/>
    <property type="match status" value="1"/>
</dbReference>
<evidence type="ECO:0000256" key="7">
    <source>
        <dbReference type="ARBA" id="ARBA00023239"/>
    </source>
</evidence>
<keyword evidence="11" id="KW-0808">Transferase</keyword>
<reference evidence="12" key="3">
    <citation type="submission" date="2018-07" db="EMBL/GenBank/DDBJ databases">
        <authorList>
            <consortium name="NCBI Pathogen Detection Project"/>
        </authorList>
    </citation>
    <scope>NUCLEOTIDE SEQUENCE</scope>
    <source>
        <strain evidence="12">ATCC 9150</strain>
    </source>
</reference>
<dbReference type="GO" id="GO:0030170">
    <property type="term" value="F:pyridoxal phosphate binding"/>
    <property type="evidence" value="ECO:0007669"/>
    <property type="project" value="InterPro"/>
</dbReference>
<dbReference type="InterPro" id="IPR005860">
    <property type="entry name" value="CobD"/>
</dbReference>
<evidence type="ECO:0000256" key="5">
    <source>
        <dbReference type="ARBA" id="ARBA00022573"/>
    </source>
</evidence>
<evidence type="ECO:0000256" key="2">
    <source>
        <dbReference type="ARBA" id="ARBA00003444"/>
    </source>
</evidence>
<dbReference type="CDD" id="cd00609">
    <property type="entry name" value="AAT_like"/>
    <property type="match status" value="1"/>
</dbReference>
<dbReference type="EC" id="4.1.1.81" evidence="4"/>
<dbReference type="EMBL" id="DAASTS010000018">
    <property type="protein sequence ID" value="HAE6987646.1"/>
    <property type="molecule type" value="Genomic_DNA"/>
</dbReference>
<accession>A0A0H2WQM8</accession>
<reference evidence="12" key="2">
    <citation type="journal article" date="2018" name="Genome Biol.">
        <title>SKESA: strategic k-mer extension for scrupulous assemblies.</title>
        <authorList>
            <person name="Souvorov A."/>
            <person name="Agarwala R."/>
            <person name="Lipman D.J."/>
        </authorList>
    </citation>
    <scope>NUCLEOTIDE SEQUENCE</scope>
    <source>
        <strain evidence="12">ATCC 9150</strain>
    </source>
</reference>
<keyword evidence="6" id="KW-0663">Pyridoxal phosphate</keyword>
<sequence length="364" mass="40908">MALFNSAHGGNIREAATVLGISPDQLLDFSANINPLGMPVSVKRALIDNLDCIERYPDADYFHLHQALARHHQVPASWILAGNGETESIFTVASGLKPRRAMIVTPGFAEYGRALAQIGCEIRRWSLREADGWQLTDAILEALTPDLDCLFLCTPNNPTGLLPERQLLQAIADRCKSLNINLILDEAFIDFIPHETGFIPALKDNPHIWVLRSLTKFYAIPGLRLEYLVNSNDAAVARMRRQQMPWSVNALAALAGEVALQDSAWQQATWHWLREEGARFYQALCQLPLLTVYPGRANYLLLRCEREDIDLQRRLLTQRILIRSCANYPGLDSRYYRVAIRSAAQNERLLSALRNVLTGITPAD</sequence>
<dbReference type="EMBL" id="CP000026">
    <property type="protein sequence ID" value="AAV77984.1"/>
    <property type="molecule type" value="Genomic_DNA"/>
</dbReference>
<dbReference type="Pfam" id="PF00155">
    <property type="entry name" value="Aminotran_1_2"/>
    <property type="match status" value="1"/>
</dbReference>
<dbReference type="Proteomes" id="UP000008185">
    <property type="component" value="Chromosome"/>
</dbReference>
<comment type="cofactor">
    <cofactor evidence="1">
        <name>pyridoxal 5'-phosphate</name>
        <dbReference type="ChEBI" id="CHEBI:597326"/>
    </cofactor>
</comment>
<evidence type="ECO:0000256" key="9">
    <source>
        <dbReference type="ARBA" id="ARBA00048531"/>
    </source>
</evidence>
<evidence type="ECO:0000313" key="13">
    <source>
        <dbReference type="Proteomes" id="UP000008185"/>
    </source>
</evidence>
<dbReference type="InterPro" id="IPR015422">
    <property type="entry name" value="PyrdxlP-dep_Trfase_small"/>
</dbReference>
<dbReference type="KEGG" id="spt:SPA2090"/>
<dbReference type="InterPro" id="IPR015424">
    <property type="entry name" value="PyrdxlP-dep_Trfase"/>
</dbReference>
<reference evidence="11 13" key="1">
    <citation type="journal article" date="2004" name="Nat. Genet.">
        <title>Comparison of genome degradation in Paratyphi A and Typhi, human-restricted serovars of Salmonella enterica that cause typhoid.</title>
        <authorList>
            <person name="McClelland M."/>
            <person name="Sanderson K.E."/>
            <person name="Clifton S.W."/>
            <person name="Latreille P."/>
            <person name="Porwollik S."/>
            <person name="Sabo A."/>
            <person name="Meyer R."/>
            <person name="Bieri T."/>
            <person name="Ozersky P."/>
            <person name="McLellan M."/>
            <person name="Harkins C.R."/>
            <person name="Wang C."/>
            <person name="Nguyen C."/>
            <person name="Berghoff A."/>
            <person name="Elliott G."/>
            <person name="Kohlberg S."/>
            <person name="Strong C."/>
            <person name="Du F."/>
            <person name="Carter J."/>
            <person name="Kremizki C."/>
            <person name="Layman D."/>
            <person name="Leonard S."/>
            <person name="Sun H."/>
            <person name="Fulton L."/>
            <person name="Nash W."/>
            <person name="Miner T."/>
            <person name="Minx P."/>
            <person name="Delehaunty K."/>
            <person name="Fronick C."/>
            <person name="Magrini V."/>
            <person name="Nhan M."/>
            <person name="Warren W."/>
            <person name="Florea L."/>
            <person name="Spieth J."/>
            <person name="Wilson R.K."/>
        </authorList>
    </citation>
    <scope>NUCLEOTIDE SEQUENCE [LARGE SCALE GENOMIC DNA]</scope>
    <source>
        <strain evidence="11">ATCC 9150</strain>
        <strain evidence="13">ATCC 9150 / SARB42</strain>
    </source>
</reference>
<organism evidence="11 13">
    <name type="scientific">Salmonella paratyphi A (strain ATCC 9150 / SARB42)</name>
    <dbReference type="NCBI Taxonomy" id="295319"/>
    <lineage>
        <taxon>Bacteria</taxon>
        <taxon>Pseudomonadati</taxon>
        <taxon>Pseudomonadota</taxon>
        <taxon>Gammaproteobacteria</taxon>
        <taxon>Enterobacterales</taxon>
        <taxon>Enterobacteriaceae</taxon>
        <taxon>Salmonella</taxon>
    </lineage>
</organism>
<dbReference type="InterPro" id="IPR015421">
    <property type="entry name" value="PyrdxlP-dep_Trfase_major"/>
</dbReference>
<dbReference type="HOGENOM" id="CLU_017584_3_2_6"/>
<keyword evidence="7 12" id="KW-0456">Lyase</keyword>
<evidence type="ECO:0000256" key="8">
    <source>
        <dbReference type="ARBA" id="ARBA00029996"/>
    </source>
</evidence>
<dbReference type="Gene3D" id="3.90.1150.10">
    <property type="entry name" value="Aspartate Aminotransferase, domain 1"/>
    <property type="match status" value="1"/>
</dbReference>
<gene>
    <name evidence="11" type="primary">cobD</name>
    <name evidence="11" type="ordered locus">SPA2090</name>
    <name evidence="12" type="ORF">GNB70_003397</name>
</gene>
<dbReference type="GO" id="GO:0008483">
    <property type="term" value="F:transaminase activity"/>
    <property type="evidence" value="ECO:0007669"/>
    <property type="project" value="UniProtKB-KW"/>
</dbReference>
<proteinExistence type="predicted"/>
<dbReference type="Gene3D" id="3.40.640.10">
    <property type="entry name" value="Type I PLP-dependent aspartate aminotransferase-like (Major domain)"/>
    <property type="match status" value="1"/>
</dbReference>
<evidence type="ECO:0000313" key="12">
    <source>
        <dbReference type="EMBL" id="HAE6987646.1"/>
    </source>
</evidence>
<evidence type="ECO:0000259" key="10">
    <source>
        <dbReference type="Pfam" id="PF00155"/>
    </source>
</evidence>
<dbReference type="RefSeq" id="WP_001173245.1">
    <property type="nucleotide sequence ID" value="NC_006511.1"/>
</dbReference>
<protein>
    <recommendedName>
        <fullName evidence="4">threonine-phosphate decarboxylase</fullName>
        <ecNumber evidence="4">4.1.1.81</ecNumber>
    </recommendedName>
    <alternativeName>
        <fullName evidence="8">L-threonine-O-3-phosphate decarboxylase</fullName>
    </alternativeName>
</protein>
<evidence type="ECO:0000313" key="11">
    <source>
        <dbReference type="EMBL" id="AAV77984.1"/>
    </source>
</evidence>
<feature type="domain" description="Aminotransferase class I/classII large" evidence="10">
    <location>
        <begin position="26"/>
        <end position="353"/>
    </location>
</feature>
<comment type="pathway">
    <text evidence="3">Cofactor biosynthesis; adenosylcobalamin biosynthesis.</text>
</comment>
<evidence type="ECO:0000256" key="4">
    <source>
        <dbReference type="ARBA" id="ARBA00012285"/>
    </source>
</evidence>
<evidence type="ECO:0000256" key="6">
    <source>
        <dbReference type="ARBA" id="ARBA00022898"/>
    </source>
</evidence>